<dbReference type="SUPFAM" id="SSF57850">
    <property type="entry name" value="RING/U-box"/>
    <property type="match status" value="1"/>
</dbReference>
<sequence>MASTHMKNLADLCCVCDVRLQKSKKAGTSKFLCMKWKDFLAEKFEIFVEKDLEEIHPQYFCHSCYPHPDRRTLVKATWLTHYEDNCGVCSHLICPVCFQVLDKPVETTCQHYFCVERLKGVINSGQGGTCAVCKEKVGPIKIPTRMVLKLIAEQQVICKKCGQTMHYEHSSSHVCSNDNAPVPEQPSAMAAPLDPTQTLQQVLKDAQAGNFSPEVEKICTAYVRSRIKNAPDGKTVLFKTGGKVTLCFEFRLNRTKAIETVGKTVSSDQMDVHMVHTLKRKSQEERRQILNDALGKELVLHIPEGQANAMKADLGITWYRLNKLRRYGIV</sequence>
<dbReference type="Gene3D" id="3.30.40.10">
    <property type="entry name" value="Zinc/RING finger domain, C3HC4 (zinc finger)"/>
    <property type="match status" value="1"/>
</dbReference>
<evidence type="ECO:0000256" key="4">
    <source>
        <dbReference type="PROSITE-ProRule" id="PRU00175"/>
    </source>
</evidence>
<reference evidence="6 7" key="1">
    <citation type="submission" date="2022-05" db="EMBL/GenBank/DDBJ databases">
        <authorList>
            <consortium name="Genoscope - CEA"/>
            <person name="William W."/>
        </authorList>
    </citation>
    <scope>NUCLEOTIDE SEQUENCE [LARGE SCALE GENOMIC DNA]</scope>
</reference>
<name>A0ABN8SJB3_9CNID</name>
<dbReference type="Pfam" id="PF00097">
    <property type="entry name" value="zf-C3HC4"/>
    <property type="match status" value="1"/>
</dbReference>
<feature type="domain" description="RING-type" evidence="5">
    <location>
        <begin position="94"/>
        <end position="134"/>
    </location>
</feature>
<keyword evidence="7" id="KW-1185">Reference proteome</keyword>
<dbReference type="InterPro" id="IPR001841">
    <property type="entry name" value="Znf_RING"/>
</dbReference>
<accession>A0ABN8SJB3</accession>
<evidence type="ECO:0000313" key="7">
    <source>
        <dbReference type="Proteomes" id="UP001159427"/>
    </source>
</evidence>
<dbReference type="Proteomes" id="UP001159427">
    <property type="component" value="Unassembled WGS sequence"/>
</dbReference>
<evidence type="ECO:0000256" key="2">
    <source>
        <dbReference type="ARBA" id="ARBA00022771"/>
    </source>
</evidence>
<organism evidence="6 7">
    <name type="scientific">Porites evermanni</name>
    <dbReference type="NCBI Taxonomy" id="104178"/>
    <lineage>
        <taxon>Eukaryota</taxon>
        <taxon>Metazoa</taxon>
        <taxon>Cnidaria</taxon>
        <taxon>Anthozoa</taxon>
        <taxon>Hexacorallia</taxon>
        <taxon>Scleractinia</taxon>
        <taxon>Fungiina</taxon>
        <taxon>Poritidae</taxon>
        <taxon>Porites</taxon>
    </lineage>
</organism>
<proteinExistence type="predicted"/>
<evidence type="ECO:0000259" key="5">
    <source>
        <dbReference type="PROSITE" id="PS50089"/>
    </source>
</evidence>
<keyword evidence="1" id="KW-0479">Metal-binding</keyword>
<gene>
    <name evidence="6" type="ORF">PEVE_00022218</name>
</gene>
<comment type="caution">
    <text evidence="6">The sequence shown here is derived from an EMBL/GenBank/DDBJ whole genome shotgun (WGS) entry which is preliminary data.</text>
</comment>
<dbReference type="PROSITE" id="PS50089">
    <property type="entry name" value="ZF_RING_2"/>
    <property type="match status" value="1"/>
</dbReference>
<evidence type="ECO:0000256" key="3">
    <source>
        <dbReference type="ARBA" id="ARBA00022833"/>
    </source>
</evidence>
<evidence type="ECO:0000256" key="1">
    <source>
        <dbReference type="ARBA" id="ARBA00022723"/>
    </source>
</evidence>
<dbReference type="InterPro" id="IPR018957">
    <property type="entry name" value="Znf_C3HC4_RING-type"/>
</dbReference>
<keyword evidence="3" id="KW-0862">Zinc</keyword>
<keyword evidence="2 4" id="KW-0863">Zinc-finger</keyword>
<dbReference type="EMBL" id="CALNXI010002972">
    <property type="protein sequence ID" value="CAH3191659.1"/>
    <property type="molecule type" value="Genomic_DNA"/>
</dbReference>
<dbReference type="InterPro" id="IPR013083">
    <property type="entry name" value="Znf_RING/FYVE/PHD"/>
</dbReference>
<evidence type="ECO:0000313" key="6">
    <source>
        <dbReference type="EMBL" id="CAH3191659.1"/>
    </source>
</evidence>
<protein>
    <recommendedName>
        <fullName evidence="5">RING-type domain-containing protein</fullName>
    </recommendedName>
</protein>